<keyword evidence="2" id="KW-1185">Reference proteome</keyword>
<sequence>MDETHPPATTNIDLPHEIQRLIFEMAARSHRGAGFNLIQVAHFVYTWIEPILYERIEILGSSVAPSLLRAIRMKDPAFLHSTVRALAISGDVDLKYVKPIFAASRGIVSFSPWGIAVNPLIYLPFIRSPYLRRLALISGPPHDSAFNIPTEMLTKLTHVVVVSNFSWTSWIDLDRALNLKSTASSAPVASLTATPTTLASFAAFQNLTHFAVAQRYWPHISNIREVAQKLRYFVILSQSDALVHRDIIMRAVLSLNDRRLVVVNMKHFWDWPQGDSRFVTTFWDKVETLVSGGFISDQGDRWPTRYERA</sequence>
<evidence type="ECO:0000313" key="2">
    <source>
        <dbReference type="Proteomes" id="UP000001194"/>
    </source>
</evidence>
<dbReference type="Proteomes" id="UP000001194">
    <property type="component" value="Unassembled WGS sequence"/>
</dbReference>
<dbReference type="RefSeq" id="XP_001876464.1">
    <property type="nucleotide sequence ID" value="XM_001876429.1"/>
</dbReference>
<dbReference type="EMBL" id="DS547094">
    <property type="protein sequence ID" value="EDR12200.1"/>
    <property type="molecule type" value="Genomic_DNA"/>
</dbReference>
<name>B0CZR9_LACBS</name>
<dbReference type="KEGG" id="lbc:LACBIDRAFT_323297"/>
<evidence type="ECO:0000313" key="1">
    <source>
        <dbReference type="EMBL" id="EDR12200.1"/>
    </source>
</evidence>
<reference evidence="1 2" key="1">
    <citation type="journal article" date="2008" name="Nature">
        <title>The genome of Laccaria bicolor provides insights into mycorrhizal symbiosis.</title>
        <authorList>
            <person name="Martin F."/>
            <person name="Aerts A."/>
            <person name="Ahren D."/>
            <person name="Brun A."/>
            <person name="Danchin E.G.J."/>
            <person name="Duchaussoy F."/>
            <person name="Gibon J."/>
            <person name="Kohler A."/>
            <person name="Lindquist E."/>
            <person name="Pereda V."/>
            <person name="Salamov A."/>
            <person name="Shapiro H.J."/>
            <person name="Wuyts J."/>
            <person name="Blaudez D."/>
            <person name="Buee M."/>
            <person name="Brokstein P."/>
            <person name="Canbaeck B."/>
            <person name="Cohen D."/>
            <person name="Courty P.E."/>
            <person name="Coutinho P.M."/>
            <person name="Delaruelle C."/>
            <person name="Detter J.C."/>
            <person name="Deveau A."/>
            <person name="DiFazio S."/>
            <person name="Duplessis S."/>
            <person name="Fraissinet-Tachet L."/>
            <person name="Lucic E."/>
            <person name="Frey-Klett P."/>
            <person name="Fourrey C."/>
            <person name="Feussner I."/>
            <person name="Gay G."/>
            <person name="Grimwood J."/>
            <person name="Hoegger P.J."/>
            <person name="Jain P."/>
            <person name="Kilaru S."/>
            <person name="Labbe J."/>
            <person name="Lin Y.C."/>
            <person name="Legue V."/>
            <person name="Le Tacon F."/>
            <person name="Marmeisse R."/>
            <person name="Melayah D."/>
            <person name="Montanini B."/>
            <person name="Muratet M."/>
            <person name="Nehls U."/>
            <person name="Niculita-Hirzel H."/>
            <person name="Oudot-Le Secq M.P."/>
            <person name="Peter M."/>
            <person name="Quesneville H."/>
            <person name="Rajashekar B."/>
            <person name="Reich M."/>
            <person name="Rouhier N."/>
            <person name="Schmutz J."/>
            <person name="Yin T."/>
            <person name="Chalot M."/>
            <person name="Henrissat B."/>
            <person name="Kuees U."/>
            <person name="Lucas S."/>
            <person name="Van de Peer Y."/>
            <person name="Podila G.K."/>
            <person name="Polle A."/>
            <person name="Pukkila P.J."/>
            <person name="Richardson P.M."/>
            <person name="Rouze P."/>
            <person name="Sanders I.R."/>
            <person name="Stajich J.E."/>
            <person name="Tunlid A."/>
            <person name="Tuskan G."/>
            <person name="Grigoriev I.V."/>
        </authorList>
    </citation>
    <scope>NUCLEOTIDE SEQUENCE [LARGE SCALE GENOMIC DNA]</scope>
    <source>
        <strain evidence="2">S238N-H82 / ATCC MYA-4686</strain>
    </source>
</reference>
<accession>B0CZR9</accession>
<dbReference type="HOGENOM" id="CLU_051720_2_0_1"/>
<dbReference type="InParanoid" id="B0CZR9"/>
<organism evidence="2">
    <name type="scientific">Laccaria bicolor (strain S238N-H82 / ATCC MYA-4686)</name>
    <name type="common">Bicoloured deceiver</name>
    <name type="synonym">Laccaria laccata var. bicolor</name>
    <dbReference type="NCBI Taxonomy" id="486041"/>
    <lineage>
        <taxon>Eukaryota</taxon>
        <taxon>Fungi</taxon>
        <taxon>Dikarya</taxon>
        <taxon>Basidiomycota</taxon>
        <taxon>Agaricomycotina</taxon>
        <taxon>Agaricomycetes</taxon>
        <taxon>Agaricomycetidae</taxon>
        <taxon>Agaricales</taxon>
        <taxon>Agaricineae</taxon>
        <taxon>Hydnangiaceae</taxon>
        <taxon>Laccaria</taxon>
    </lineage>
</organism>
<gene>
    <name evidence="1" type="ORF">LACBIDRAFT_323297</name>
</gene>
<protein>
    <submittedName>
        <fullName evidence="1">Predicted protein</fullName>
    </submittedName>
</protein>
<dbReference type="OrthoDB" id="3145912at2759"/>
<proteinExistence type="predicted"/>
<dbReference type="AlphaFoldDB" id="B0CZR9"/>
<dbReference type="GeneID" id="6072690"/>